<gene>
    <name evidence="10" type="ORF">ABEB36_011572</name>
</gene>
<dbReference type="InterPro" id="IPR008271">
    <property type="entry name" value="Ser/Thr_kinase_AS"/>
</dbReference>
<reference evidence="10 11" key="1">
    <citation type="submission" date="2024-05" db="EMBL/GenBank/DDBJ databases">
        <title>Genetic variation in Jamaican populations of the coffee berry borer (Hypothenemus hampei).</title>
        <authorList>
            <person name="Errbii M."/>
            <person name="Myrie A."/>
        </authorList>
    </citation>
    <scope>NUCLEOTIDE SEQUENCE [LARGE SCALE GENOMIC DNA]</scope>
    <source>
        <strain evidence="10">JA-Hopewell-2020-01-JO</strain>
        <tissue evidence="10">Whole body</tissue>
    </source>
</reference>
<dbReference type="PANTHER" id="PTHR14030">
    <property type="entry name" value="MITOTIC CHECKPOINT SERINE/THREONINE-PROTEIN KINASE BUB1"/>
    <property type="match status" value="1"/>
</dbReference>
<feature type="domain" description="BUB1 N-terminal" evidence="9">
    <location>
        <begin position="45"/>
        <end position="205"/>
    </location>
</feature>
<dbReference type="Pfam" id="PF00069">
    <property type="entry name" value="Pkinase"/>
    <property type="match status" value="1"/>
</dbReference>
<keyword evidence="11" id="KW-1185">Reference proteome</keyword>
<evidence type="ECO:0000256" key="5">
    <source>
        <dbReference type="ARBA" id="ARBA00022840"/>
    </source>
</evidence>
<dbReference type="PANTHER" id="PTHR14030:SF4">
    <property type="entry name" value="BUB1 KINASE, ISOFORM A-RELATED"/>
    <property type="match status" value="1"/>
</dbReference>
<dbReference type="Gene3D" id="1.10.510.10">
    <property type="entry name" value="Transferase(Phosphotransferase) domain 1"/>
    <property type="match status" value="1"/>
</dbReference>
<sequence length="1026" mass="116785">MDFDLSKENIQPLRRGRNAQQLEIAIQAQSNPEYQVQLALQKEHFEMLIRTYQGDDPLETYYNYIMWLEQAYPKNGHEGNSDALLERCLQQFEDDPRYRNDLRFCKLWIKYIDKFPNPVELYMMMKSKNLCTGWADFYKAWAYYYEAAGDFAKANSVFQEGKKNLAQPYEELEIAHKNLFVAAGEHVVYGPNKLRLNERRTALTSLTPYEPDKTHSIQLPTSNRSLFVYEDQATSLSLDGAAPRSIITAAKRQEAPKENTIKPGPWTTVPQKKQLLASFKSNAFAILEDEQDVPVGCLPPNVPNSCLENYSDYHCPLFNHPDPDRPDVVFGYPKHRVYAEYPNKEYSIEELRALRYQRRKIEPLNLFVDHSEEVIVIQDPPILQQQQEPSAVLDPVAFGSPWKSTMEHQNFLQDVFSKSNEHRISALPPKFVIAEDSPCRQDVQQKNPFLLTFSPQDNQSLQQAPRCDAFNIFEQSDQEFPPLAPPKGNAMKTAFRTLNADEVETGSRGGMDVATAAQPADGARPMTVAPFSDSSSSSCHDDMDDGAVGFDESCLDTQQFHFNLNVMKVSTPQNKGQATAVVKEEEKLMNTKKALFSENNKGLSTIFEEKSGYTSSSLSSGGTATKSSVYGFNQNKISTISEEHNSYLEQNMKANEALRRSLLGNLMEDVLSPAASIQTQPRKREQLERVTPLHYIPSDPFNPQLIESLLDRVSFPGVHAQDYVEIKGNPRLVKKEIVNIGRDSYFVDNMLGRGQFGTIYKATDMDKSCVVALKHQKPPNKWEYYICKEIKARLRGHPLSDRFMEVSVGYFSKQASVLVSQFEQLGSLLDAINILKKNVMKNTENLALYFTLQMLQIVKAMHEVQIIHGDIKPDNFLVVHLSNNTLSLKLIDFGRSIDMALFPTGANFTCPITTEDFICCEVRDGRPWSYHTDIFCVAASAHVLLLHDYMQTRKDKTGLWTIAMRLPRYAKADLWADFFAACLNQQSGPANLDQLEARFETELKTQQRHNSLQLQLNSIINMLRKR</sequence>
<dbReference type="SMART" id="SM00777">
    <property type="entry name" value="Mad3_BUB1_I"/>
    <property type="match status" value="1"/>
</dbReference>
<comment type="caution">
    <text evidence="10">The sequence shown here is derived from an EMBL/GenBank/DDBJ whole genome shotgun (WGS) entry which is preliminary data.</text>
</comment>
<protein>
    <recommendedName>
        <fullName evidence="12">Mitotic checkpoint serine/threonine-protein kinase BUB1</fullName>
    </recommendedName>
</protein>
<evidence type="ECO:0000259" key="8">
    <source>
        <dbReference type="PROSITE" id="PS50011"/>
    </source>
</evidence>
<evidence type="ECO:0000256" key="4">
    <source>
        <dbReference type="ARBA" id="ARBA00022838"/>
    </source>
</evidence>
<dbReference type="PROSITE" id="PS00108">
    <property type="entry name" value="PROTEIN_KINASE_ST"/>
    <property type="match status" value="1"/>
</dbReference>
<dbReference type="InterPro" id="IPR011009">
    <property type="entry name" value="Kinase-like_dom_sf"/>
</dbReference>
<evidence type="ECO:0008006" key="12">
    <source>
        <dbReference type="Google" id="ProtNLM"/>
    </source>
</evidence>
<evidence type="ECO:0000256" key="7">
    <source>
        <dbReference type="PROSITE-ProRule" id="PRU10141"/>
    </source>
</evidence>
<keyword evidence="6" id="KW-0137">Centromere</keyword>
<dbReference type="InterPro" id="IPR015661">
    <property type="entry name" value="Bub1/Mad3"/>
</dbReference>
<dbReference type="AlphaFoldDB" id="A0ABD1E8J9"/>
<dbReference type="InterPro" id="IPR017441">
    <property type="entry name" value="Protein_kinase_ATP_BS"/>
</dbReference>
<keyword evidence="3 7" id="KW-0547">Nucleotide-binding</keyword>
<accession>A0ABD1E8J9</accession>
<dbReference type="Gene3D" id="1.25.40.430">
    <property type="match status" value="1"/>
</dbReference>
<dbReference type="GO" id="GO:0005524">
    <property type="term" value="F:ATP binding"/>
    <property type="evidence" value="ECO:0007669"/>
    <property type="project" value="UniProtKB-UniRule"/>
</dbReference>
<dbReference type="PROSITE" id="PS50011">
    <property type="entry name" value="PROTEIN_KINASE_DOM"/>
    <property type="match status" value="1"/>
</dbReference>
<evidence type="ECO:0000256" key="1">
    <source>
        <dbReference type="ARBA" id="ARBA00004629"/>
    </source>
</evidence>
<dbReference type="SMART" id="SM00220">
    <property type="entry name" value="S_TKc"/>
    <property type="match status" value="1"/>
</dbReference>
<keyword evidence="2" id="KW-0158">Chromosome</keyword>
<dbReference type="GO" id="GO:0032991">
    <property type="term" value="C:protein-containing complex"/>
    <property type="evidence" value="ECO:0007669"/>
    <property type="project" value="UniProtKB-ARBA"/>
</dbReference>
<evidence type="ECO:0000313" key="11">
    <source>
        <dbReference type="Proteomes" id="UP001566132"/>
    </source>
</evidence>
<dbReference type="Proteomes" id="UP001566132">
    <property type="component" value="Unassembled WGS sequence"/>
</dbReference>
<dbReference type="GO" id="GO:0007094">
    <property type="term" value="P:mitotic spindle assembly checkpoint signaling"/>
    <property type="evidence" value="ECO:0007669"/>
    <property type="project" value="UniProtKB-ARBA"/>
</dbReference>
<dbReference type="PROSITE" id="PS00107">
    <property type="entry name" value="PROTEIN_KINASE_ATP"/>
    <property type="match status" value="1"/>
</dbReference>
<feature type="binding site" evidence="7">
    <location>
        <position position="774"/>
    </location>
    <ligand>
        <name>ATP</name>
        <dbReference type="ChEBI" id="CHEBI:30616"/>
    </ligand>
</feature>
<dbReference type="Pfam" id="PF08311">
    <property type="entry name" value="Mad3_BUB1_I"/>
    <property type="match status" value="1"/>
</dbReference>
<keyword evidence="5 7" id="KW-0067">ATP-binding</keyword>
<dbReference type="GO" id="GO:0000776">
    <property type="term" value="C:kinetochore"/>
    <property type="evidence" value="ECO:0007669"/>
    <property type="project" value="UniProtKB-KW"/>
</dbReference>
<evidence type="ECO:0000256" key="3">
    <source>
        <dbReference type="ARBA" id="ARBA00022741"/>
    </source>
</evidence>
<dbReference type="InterPro" id="IPR000719">
    <property type="entry name" value="Prot_kinase_dom"/>
</dbReference>
<evidence type="ECO:0000313" key="10">
    <source>
        <dbReference type="EMBL" id="KAL1490895.1"/>
    </source>
</evidence>
<evidence type="ECO:0000256" key="6">
    <source>
        <dbReference type="ARBA" id="ARBA00023328"/>
    </source>
</evidence>
<feature type="domain" description="Protein kinase" evidence="8">
    <location>
        <begin position="745"/>
        <end position="1026"/>
    </location>
</feature>
<dbReference type="FunFam" id="1.25.40.430:FF:000003">
    <property type="entry name" value="Checkpoint serine/threonine-protein kinase BUB1"/>
    <property type="match status" value="1"/>
</dbReference>
<name>A0ABD1E8J9_HYPHA</name>
<organism evidence="10 11">
    <name type="scientific">Hypothenemus hampei</name>
    <name type="common">Coffee berry borer</name>
    <dbReference type="NCBI Taxonomy" id="57062"/>
    <lineage>
        <taxon>Eukaryota</taxon>
        <taxon>Metazoa</taxon>
        <taxon>Ecdysozoa</taxon>
        <taxon>Arthropoda</taxon>
        <taxon>Hexapoda</taxon>
        <taxon>Insecta</taxon>
        <taxon>Pterygota</taxon>
        <taxon>Neoptera</taxon>
        <taxon>Endopterygota</taxon>
        <taxon>Coleoptera</taxon>
        <taxon>Polyphaga</taxon>
        <taxon>Cucujiformia</taxon>
        <taxon>Curculionidae</taxon>
        <taxon>Scolytinae</taxon>
        <taxon>Hypothenemus</taxon>
    </lineage>
</organism>
<proteinExistence type="predicted"/>
<comment type="subcellular location">
    <subcellularLocation>
        <location evidence="1">Chromosome</location>
        <location evidence="1">Centromere</location>
        <location evidence="1">Kinetochore</location>
    </subcellularLocation>
</comment>
<evidence type="ECO:0000259" key="9">
    <source>
        <dbReference type="PROSITE" id="PS51489"/>
    </source>
</evidence>
<dbReference type="InterPro" id="IPR013212">
    <property type="entry name" value="Mad3/Bub1_I"/>
</dbReference>
<dbReference type="EMBL" id="JBDJPC010000009">
    <property type="protein sequence ID" value="KAL1490895.1"/>
    <property type="molecule type" value="Genomic_DNA"/>
</dbReference>
<keyword evidence="4" id="KW-0995">Kinetochore</keyword>
<dbReference type="SUPFAM" id="SSF56112">
    <property type="entry name" value="Protein kinase-like (PK-like)"/>
    <property type="match status" value="1"/>
</dbReference>
<dbReference type="PROSITE" id="PS51489">
    <property type="entry name" value="BUB1_N"/>
    <property type="match status" value="1"/>
</dbReference>
<evidence type="ECO:0000256" key="2">
    <source>
        <dbReference type="ARBA" id="ARBA00022454"/>
    </source>
</evidence>